<feature type="transmembrane region" description="Helical" evidence="1">
    <location>
        <begin position="78"/>
        <end position="97"/>
    </location>
</feature>
<name>A0A2K9LR24_9GAMM</name>
<protein>
    <submittedName>
        <fullName evidence="2">Uncharacterized protein</fullName>
    </submittedName>
</protein>
<reference evidence="3" key="1">
    <citation type="submission" date="2017-08" db="EMBL/GenBank/DDBJ databases">
        <title>Direct submision.</title>
        <authorList>
            <person name="Kim S.-J."/>
            <person name="Rhee S.-K."/>
        </authorList>
    </citation>
    <scope>NUCLEOTIDE SEQUENCE [LARGE SCALE GENOMIC DNA]</scope>
    <source>
        <strain evidence="3">GI5</strain>
    </source>
</reference>
<accession>A0A2K9LR24</accession>
<feature type="transmembrane region" description="Helical" evidence="1">
    <location>
        <begin position="130"/>
        <end position="152"/>
    </location>
</feature>
<keyword evidence="1" id="KW-0472">Membrane</keyword>
<evidence type="ECO:0000313" key="2">
    <source>
        <dbReference type="EMBL" id="AUM14717.1"/>
    </source>
</evidence>
<keyword evidence="1" id="KW-1133">Transmembrane helix</keyword>
<evidence type="ECO:0000256" key="1">
    <source>
        <dbReference type="SAM" id="Phobius"/>
    </source>
</evidence>
<keyword evidence="1" id="KW-0812">Transmembrane</keyword>
<organism evidence="2 3">
    <name type="scientific">Ketobacter alkanivorans</name>
    <dbReference type="NCBI Taxonomy" id="1917421"/>
    <lineage>
        <taxon>Bacteria</taxon>
        <taxon>Pseudomonadati</taxon>
        <taxon>Pseudomonadota</taxon>
        <taxon>Gammaproteobacteria</taxon>
        <taxon>Pseudomonadales</taxon>
        <taxon>Ketobacteraceae</taxon>
        <taxon>Ketobacter</taxon>
    </lineage>
</organism>
<dbReference type="AlphaFoldDB" id="A0A2K9LR24"/>
<feature type="transmembrane region" description="Helical" evidence="1">
    <location>
        <begin position="50"/>
        <end position="72"/>
    </location>
</feature>
<feature type="transmembrane region" description="Helical" evidence="1">
    <location>
        <begin position="158"/>
        <end position="184"/>
    </location>
</feature>
<gene>
    <name evidence="2" type="ORF">Kalk_20795</name>
</gene>
<dbReference type="Proteomes" id="UP000235116">
    <property type="component" value="Chromosome"/>
</dbReference>
<sequence>MNKFVESIIEASDKAHKELERGIGRGKLLFSPGYFSRKAIRISQDQLSKLRYVVMMVGFLLVGLGMPAYLLGKLYPVATEYAFVIGVVGSLVCFQLYKRWLLRSNEVICLDTYAVAIYVKCLAKQLSISYIGSLAIMAFSICVMVSFGTLYFYSNGFLLFACFLAALFLLSSYALVAFIATLALRVKYEYWGA</sequence>
<dbReference type="RefSeq" id="WP_101896088.1">
    <property type="nucleotide sequence ID" value="NZ_CP022684.1"/>
</dbReference>
<proteinExistence type="predicted"/>
<evidence type="ECO:0000313" key="3">
    <source>
        <dbReference type="Proteomes" id="UP000235116"/>
    </source>
</evidence>
<dbReference type="EMBL" id="CP022684">
    <property type="protein sequence ID" value="AUM14717.1"/>
    <property type="molecule type" value="Genomic_DNA"/>
</dbReference>
<keyword evidence="3" id="KW-1185">Reference proteome</keyword>
<dbReference type="KEGG" id="kak:Kalk_20795"/>